<dbReference type="InterPro" id="IPR016031">
    <property type="entry name" value="Trp_RNA-bd_attenuator-like_dom"/>
</dbReference>
<dbReference type="InterPro" id="IPR002838">
    <property type="entry name" value="AIM24"/>
</dbReference>
<dbReference type="NCBIfam" id="TIGR00266">
    <property type="entry name" value="TIGR00266 family protein"/>
    <property type="match status" value="1"/>
</dbReference>
<dbReference type="InterPro" id="IPR036983">
    <property type="entry name" value="AIM24_sf"/>
</dbReference>
<dbReference type="AlphaFoldDB" id="M7NL39"/>
<dbReference type="Proteomes" id="UP000011910">
    <property type="component" value="Unassembled WGS sequence"/>
</dbReference>
<evidence type="ECO:0008006" key="3">
    <source>
        <dbReference type="Google" id="ProtNLM"/>
    </source>
</evidence>
<dbReference type="Pfam" id="PF01987">
    <property type="entry name" value="AIM24"/>
    <property type="match status" value="1"/>
</dbReference>
<organism evidence="1 2">
    <name type="scientific">Cesiribacter andamanensis AMV16</name>
    <dbReference type="NCBI Taxonomy" id="1279009"/>
    <lineage>
        <taxon>Bacteria</taxon>
        <taxon>Pseudomonadati</taxon>
        <taxon>Bacteroidota</taxon>
        <taxon>Cytophagia</taxon>
        <taxon>Cytophagales</taxon>
        <taxon>Cesiribacteraceae</taxon>
        <taxon>Cesiribacter</taxon>
    </lineage>
</organism>
<sequence length="349" mass="38453">MARKPEKPKKESPKVNEDLKGFDIKIDTFGEIKSTMNIDEINKFLNRNVDDKKLRDRDDLEFIQDKKKRKSSKKTAIPIHQTNKRYPMHRPSDQIDYTILGESIQVVEVELDPGETVVAEAGAMLYMEEGIQFQTKMGDGSDANSSILGKLFQAGSRLLMGESLFMTHFTNQGGRGTAGKARVGFSAPYPGTIMPVQLSQMSRNELLVQKDAFLCAALGTKISIALNKRMGSGFFGGEGFILQKLQGDGLAFIHAGGTIIERQLNNDTLRVDTGCIVGFESTIDYDIQRAGDLKSMIFGGEGIFLATLRGTGKVWLQSMPVRKLIQALMPTGQNSKKGSSSVLGQFLED</sequence>
<dbReference type="PANTHER" id="PTHR43657:SF1">
    <property type="entry name" value="ALTERED INHERITANCE OF MITOCHONDRIA PROTEIN 24, MITOCHONDRIAL"/>
    <property type="match status" value="1"/>
</dbReference>
<dbReference type="PANTHER" id="PTHR43657">
    <property type="entry name" value="TRYPTOPHAN RNA-BINDING ATTENUATOR PROTEIN-LIKE PROTEIN"/>
    <property type="match status" value="1"/>
</dbReference>
<proteinExistence type="predicted"/>
<reference evidence="1 2" key="1">
    <citation type="journal article" date="2013" name="Genome Announc.">
        <title>Draft Genome Sequence of Cesiribacter andamanensis Strain AMV16T, Isolated from a Soil Sample from a Mud Volcano in the Andaman Islands, India.</title>
        <authorList>
            <person name="Shivaji S."/>
            <person name="Ara S."/>
            <person name="Begum Z."/>
            <person name="Srinivas T.N."/>
            <person name="Singh A."/>
            <person name="Kumar Pinnaka A."/>
        </authorList>
    </citation>
    <scope>NUCLEOTIDE SEQUENCE [LARGE SCALE GENOMIC DNA]</scope>
    <source>
        <strain evidence="1 2">AMV16</strain>
    </source>
</reference>
<dbReference type="STRING" id="1279009.ADICEAN_02383"/>
<dbReference type="Gene3D" id="3.60.160.10">
    <property type="entry name" value="Mitochondrial biogenesis AIM24"/>
    <property type="match status" value="1"/>
</dbReference>
<keyword evidence="2" id="KW-1185">Reference proteome</keyword>
<name>M7NL39_9BACT</name>
<accession>M7NL39</accession>
<protein>
    <recommendedName>
        <fullName evidence="3">TIGR00266 family protein</fullName>
    </recommendedName>
</protein>
<dbReference type="SUPFAM" id="SSF51219">
    <property type="entry name" value="TRAP-like"/>
    <property type="match status" value="1"/>
</dbReference>
<comment type="caution">
    <text evidence="1">The sequence shown here is derived from an EMBL/GenBank/DDBJ whole genome shotgun (WGS) entry which is preliminary data.</text>
</comment>
<dbReference type="PATRIC" id="fig|1279009.4.peg.2412"/>
<dbReference type="eggNOG" id="COG2013">
    <property type="taxonomic scope" value="Bacteria"/>
</dbReference>
<evidence type="ECO:0000313" key="2">
    <source>
        <dbReference type="Proteomes" id="UP000011910"/>
    </source>
</evidence>
<gene>
    <name evidence="1" type="ORF">ADICEAN_02383</name>
</gene>
<evidence type="ECO:0000313" key="1">
    <source>
        <dbReference type="EMBL" id="EMR02510.1"/>
    </source>
</evidence>
<dbReference type="EMBL" id="AODQ01000056">
    <property type="protein sequence ID" value="EMR02510.1"/>
    <property type="molecule type" value="Genomic_DNA"/>
</dbReference>